<evidence type="ECO:0000259" key="1">
    <source>
        <dbReference type="Pfam" id="PF00534"/>
    </source>
</evidence>
<name>A0A0A8J579_ECOLX</name>
<reference evidence="3" key="1">
    <citation type="journal article" date="2014" name="DNA Res.">
        <title>A complete view of the genetic diversity of the Escherichia coli O-antigen biosynthesis gene cluster.</title>
        <authorList>
            <person name="Iguchi A."/>
            <person name="Iyoda S."/>
            <person name="Kikuchi T."/>
            <person name="Ogura Y."/>
            <person name="Katsura K."/>
            <person name="Ohnishi M."/>
            <person name="Hayashi T."/>
            <person name="Thomson N.R."/>
        </authorList>
    </citation>
    <scope>NUCLEOTIDE SEQUENCE</scope>
    <source>
        <strain evidence="3">28w</strain>
    </source>
</reference>
<dbReference type="EMBL" id="CP031546">
    <property type="protein sequence ID" value="AXO07772.1"/>
    <property type="molecule type" value="Genomic_DNA"/>
</dbReference>
<dbReference type="RefSeq" id="WP_050867697.1">
    <property type="nucleotide sequence ID" value="NZ_CP031546.1"/>
</dbReference>
<dbReference type="InterPro" id="IPR001296">
    <property type="entry name" value="Glyco_trans_1"/>
</dbReference>
<evidence type="ECO:0000313" key="2">
    <source>
        <dbReference type="EMBL" id="AXO07772.1"/>
    </source>
</evidence>
<sequence>MNILILSDEYYPYHIGGAGVVVSQIEKILLSKGEKYQIICSKPKNKLLCEIYKLTWPLWYFYALVLITFKRYDRIIVNDVRSAYILGLFGRIATLKKCVYLVHGTEVDIVFKSRSLKNSFILFPFFYKRFIKKIKKIVFVSKFVASRTNKELLRNNITPNKQCVCYAGLGPEIYHLAATDDLYLEDENIDQIRLVSFSRLEKRKGYMEMIEIFNALIKKGHSIHWDIYGDGSLKYDILKKIKQLELDNDIILLGKIDRNNLYKYINPNKYDAYWLLPNEPEAFGLTYIESSAMGLPVFGPKKYGIEEAIKENENGFFFEGNNKFIQDLNKIKANKCKYIQSSKQWALCFDVEKFVNELVS</sequence>
<accession>A0A0A8J579</accession>
<keyword evidence="3" id="KW-0808">Transferase</keyword>
<organism evidence="3">
    <name type="scientific">Escherichia coli</name>
    <dbReference type="NCBI Taxonomy" id="562"/>
    <lineage>
        <taxon>Bacteria</taxon>
        <taxon>Pseudomonadati</taxon>
        <taxon>Pseudomonadota</taxon>
        <taxon>Gammaproteobacteria</taxon>
        <taxon>Enterobacterales</taxon>
        <taxon>Enterobacteriaceae</taxon>
        <taxon>Escherichia</taxon>
    </lineage>
</organism>
<dbReference type="PANTHER" id="PTHR45871:SF1">
    <property type="entry name" value="PHOSPHATIDYLINOSITOL N-ACETYLGLUCOSAMINYLTRANSFERASE SUBUNIT A"/>
    <property type="match status" value="1"/>
</dbReference>
<dbReference type="CDD" id="cd03801">
    <property type="entry name" value="GT4_PimA-like"/>
    <property type="match status" value="1"/>
</dbReference>
<proteinExistence type="predicted"/>
<dbReference type="PANTHER" id="PTHR45871">
    <property type="entry name" value="N-ACETYLGLUCOSAMINYL-PHOSPHATIDYLINOSITOL BIOSYNTHETIC PROTEIN"/>
    <property type="match status" value="1"/>
</dbReference>
<evidence type="ECO:0000313" key="4">
    <source>
        <dbReference type="Proteomes" id="UP000256244"/>
    </source>
</evidence>
<dbReference type="PATRIC" id="fig|562.7410.peg.919"/>
<dbReference type="GO" id="GO:0016757">
    <property type="term" value="F:glycosyltransferase activity"/>
    <property type="evidence" value="ECO:0007669"/>
    <property type="project" value="InterPro"/>
</dbReference>
<feature type="domain" description="Glycosyl transferase family 1" evidence="1">
    <location>
        <begin position="190"/>
        <end position="335"/>
    </location>
</feature>
<dbReference type="EMBL" id="AB812051">
    <property type="protein sequence ID" value="BAQ01564.1"/>
    <property type="molecule type" value="Genomic_DNA"/>
</dbReference>
<dbReference type="Pfam" id="PF00534">
    <property type="entry name" value="Glycos_transf_1"/>
    <property type="match status" value="1"/>
</dbReference>
<gene>
    <name evidence="2" type="ORF">DS732_16185</name>
</gene>
<protein>
    <submittedName>
        <fullName evidence="2 3">Glycosyltransferase</fullName>
    </submittedName>
</protein>
<dbReference type="SUPFAM" id="SSF53756">
    <property type="entry name" value="UDP-Glycosyltransferase/glycogen phosphorylase"/>
    <property type="match status" value="1"/>
</dbReference>
<dbReference type="AlphaFoldDB" id="A0A0A8J579"/>
<dbReference type="Proteomes" id="UP000256244">
    <property type="component" value="Chromosome"/>
</dbReference>
<reference evidence="2 4" key="2">
    <citation type="submission" date="2018-08" db="EMBL/GenBank/DDBJ databases">
        <title>Complete genome sequencing and genomic characterization of five Escherichia coli strains co-producing MCR-1 and ESBLs from different origins in China.</title>
        <authorList>
            <person name="Bai L."/>
        </authorList>
    </citation>
    <scope>NUCLEOTIDE SEQUENCE [LARGE SCALE GENOMIC DNA]</scope>
    <source>
        <strain evidence="4">cq9</strain>
        <strain evidence="2">Cq9</strain>
    </source>
</reference>
<evidence type="ECO:0000313" key="3">
    <source>
        <dbReference type="EMBL" id="BAQ01564.1"/>
    </source>
</evidence>
<dbReference type="Gene3D" id="3.40.50.2000">
    <property type="entry name" value="Glycogen Phosphorylase B"/>
    <property type="match status" value="2"/>
</dbReference>